<organism evidence="1 2">
    <name type="scientific">Caerostris extrusa</name>
    <name type="common">Bark spider</name>
    <name type="synonym">Caerostris bankana</name>
    <dbReference type="NCBI Taxonomy" id="172846"/>
    <lineage>
        <taxon>Eukaryota</taxon>
        <taxon>Metazoa</taxon>
        <taxon>Ecdysozoa</taxon>
        <taxon>Arthropoda</taxon>
        <taxon>Chelicerata</taxon>
        <taxon>Arachnida</taxon>
        <taxon>Araneae</taxon>
        <taxon>Araneomorphae</taxon>
        <taxon>Entelegynae</taxon>
        <taxon>Araneoidea</taxon>
        <taxon>Araneidae</taxon>
        <taxon>Caerostris</taxon>
    </lineage>
</organism>
<dbReference type="AlphaFoldDB" id="A0AAV4Y501"/>
<comment type="caution">
    <text evidence="1">The sequence shown here is derived from an EMBL/GenBank/DDBJ whole genome shotgun (WGS) entry which is preliminary data.</text>
</comment>
<evidence type="ECO:0000313" key="1">
    <source>
        <dbReference type="EMBL" id="GIZ01041.1"/>
    </source>
</evidence>
<dbReference type="Proteomes" id="UP001054945">
    <property type="component" value="Unassembled WGS sequence"/>
</dbReference>
<sequence>MFKRLKLSFGKKGSILLTITKTKETVFFPPIQKSPSPHDGAPPCPTRLDNKLLKTSPFQPRPHKWREGGQGCLGGVGGDASRNAAASQWFRTPLVGPKLLDRPNSFSFSVGRRKATCCCCYSLAGFNFKGRRVSGTDRKEWCHNRFGYVRIFVMHETIGFEMPYLHLL</sequence>
<accession>A0AAV4Y501</accession>
<gene>
    <name evidence="1" type="ORF">CEXT_531331</name>
</gene>
<proteinExistence type="predicted"/>
<name>A0AAV4Y501_CAEEX</name>
<evidence type="ECO:0000313" key="2">
    <source>
        <dbReference type="Proteomes" id="UP001054945"/>
    </source>
</evidence>
<keyword evidence="2" id="KW-1185">Reference proteome</keyword>
<protein>
    <submittedName>
        <fullName evidence="1">Uncharacterized protein</fullName>
    </submittedName>
</protein>
<dbReference type="EMBL" id="BPLR01018620">
    <property type="protein sequence ID" value="GIZ01041.1"/>
    <property type="molecule type" value="Genomic_DNA"/>
</dbReference>
<reference evidence="1 2" key="1">
    <citation type="submission" date="2021-06" db="EMBL/GenBank/DDBJ databases">
        <title>Caerostris extrusa draft genome.</title>
        <authorList>
            <person name="Kono N."/>
            <person name="Arakawa K."/>
        </authorList>
    </citation>
    <scope>NUCLEOTIDE SEQUENCE [LARGE SCALE GENOMIC DNA]</scope>
</reference>